<dbReference type="InterPro" id="IPR013216">
    <property type="entry name" value="Methyltransf_11"/>
</dbReference>
<dbReference type="EMBL" id="PNIQ01000062">
    <property type="protein sequence ID" value="PMP86859.1"/>
    <property type="molecule type" value="Genomic_DNA"/>
</dbReference>
<evidence type="ECO:0000259" key="1">
    <source>
        <dbReference type="Pfam" id="PF08241"/>
    </source>
</evidence>
<dbReference type="Pfam" id="PF08241">
    <property type="entry name" value="Methyltransf_11"/>
    <property type="match status" value="1"/>
</dbReference>
<dbReference type="GO" id="GO:0008757">
    <property type="term" value="F:S-adenosylmethionine-dependent methyltransferase activity"/>
    <property type="evidence" value="ECO:0007669"/>
    <property type="project" value="InterPro"/>
</dbReference>
<dbReference type="SUPFAM" id="SSF53335">
    <property type="entry name" value="S-adenosyl-L-methionine-dependent methyltransferases"/>
    <property type="match status" value="1"/>
</dbReference>
<organism evidence="2 3">
    <name type="scientific">Chloroflexus aggregans</name>
    <dbReference type="NCBI Taxonomy" id="152260"/>
    <lineage>
        <taxon>Bacteria</taxon>
        <taxon>Bacillati</taxon>
        <taxon>Chloroflexota</taxon>
        <taxon>Chloroflexia</taxon>
        <taxon>Chloroflexales</taxon>
        <taxon>Chloroflexineae</taxon>
        <taxon>Chloroflexaceae</taxon>
        <taxon>Chloroflexus</taxon>
    </lineage>
</organism>
<comment type="caution">
    <text evidence="2">The sequence shown here is derived from an EMBL/GenBank/DDBJ whole genome shotgun (WGS) entry which is preliminary data.</text>
</comment>
<accession>A0A2J6XFG5</accession>
<dbReference type="Gene3D" id="3.40.50.150">
    <property type="entry name" value="Vaccinia Virus protein VP39"/>
    <property type="match status" value="1"/>
</dbReference>
<proteinExistence type="predicted"/>
<dbReference type="InterPro" id="IPR029063">
    <property type="entry name" value="SAM-dependent_MTases_sf"/>
</dbReference>
<reference evidence="2 3" key="1">
    <citation type="submission" date="2018-01" db="EMBL/GenBank/DDBJ databases">
        <title>Metagenomic assembled genomes from two thermal pools in the Uzon Caldera, Kamchatka, Russia.</title>
        <authorList>
            <person name="Wilkins L."/>
            <person name="Ettinger C."/>
        </authorList>
    </citation>
    <scope>NUCLEOTIDE SEQUENCE [LARGE SCALE GENOMIC DNA]</scope>
    <source>
        <strain evidence="2">ZAV-02</strain>
    </source>
</reference>
<dbReference type="CDD" id="cd02440">
    <property type="entry name" value="AdoMet_MTases"/>
    <property type="match status" value="1"/>
</dbReference>
<dbReference type="AlphaFoldDB" id="A0A2J6XFG5"/>
<sequence length="151" mass="17105">MPHLRYITADLFDPSTKMRFDITAIPFNANTCDLILCSHVLEHVPNDHKAMREIHRVLKPGGTALILVPIQGEHTFEDATITDPLLRERYFGQFDHVRMYGADIIQRLQEAGFCVQTVDAQQIALEQGDIERMSSPVNDPIFVCRKAEGTV</sequence>
<protein>
    <recommendedName>
        <fullName evidence="1">Methyltransferase type 11 domain-containing protein</fullName>
    </recommendedName>
</protein>
<evidence type="ECO:0000313" key="3">
    <source>
        <dbReference type="Proteomes" id="UP000243376"/>
    </source>
</evidence>
<feature type="domain" description="Methyltransferase type 11" evidence="1">
    <location>
        <begin position="18"/>
        <end position="66"/>
    </location>
</feature>
<gene>
    <name evidence="2" type="ORF">C0184_00810</name>
</gene>
<name>A0A2J6XFG5_9CHLR</name>
<evidence type="ECO:0000313" key="2">
    <source>
        <dbReference type="EMBL" id="PMP86859.1"/>
    </source>
</evidence>
<dbReference type="Proteomes" id="UP000243376">
    <property type="component" value="Unassembled WGS sequence"/>
</dbReference>